<feature type="domain" description="Peptidase S9 prolyl oligopeptidase catalytic" evidence="1">
    <location>
        <begin position="514"/>
        <end position="722"/>
    </location>
</feature>
<dbReference type="AlphaFoldDB" id="A0AAV5VNG1"/>
<feature type="non-terminal residue" evidence="2">
    <location>
        <position position="1"/>
    </location>
</feature>
<evidence type="ECO:0000313" key="2">
    <source>
        <dbReference type="EMBL" id="GMT21064.1"/>
    </source>
</evidence>
<dbReference type="PANTHER" id="PTHR43056">
    <property type="entry name" value="PEPTIDASE S9 PROLYL OLIGOPEPTIDASE"/>
    <property type="match status" value="1"/>
</dbReference>
<evidence type="ECO:0000313" key="3">
    <source>
        <dbReference type="Proteomes" id="UP001432322"/>
    </source>
</evidence>
<accession>A0AAV5VNG1</accession>
<dbReference type="Proteomes" id="UP001432322">
    <property type="component" value="Unassembled WGS sequence"/>
</dbReference>
<dbReference type="InterPro" id="IPR029058">
    <property type="entry name" value="AB_hydrolase_fold"/>
</dbReference>
<name>A0AAV5VNG1_9BILA</name>
<sequence>YSILRRCVHALSAVGITVSRGLSSTSTLAMATSAAPTIADYGSWHSNLTPEAFGQGNCGRIGELRVHRDSVFWIESNINTGKKELYQCEDGEAETIKRWADGMSVQNGVHEYGGGSYIVLPSSGGLLFSTVDGVWMQATADAEPVKVVDSEKKTRRFADFESICGGATPSSILAVEECHSAEDEYAEPANHIVAIDVATGNSKIVRSGADFYMQPRVSPCGRFASWMEWNHLNMPWDETTICVQELDAFLNGVPADPAKAVESGVWLRLTGVGKDVNYHGPSWSVDGAGRVRFHYTCDVDGHWNVYQVTGWERKEVEPNAIAAWAADEKVGGFAREVLAEPVNMLSIATDIGFPPWNFADPQFAVGPTHSVFNAQGTLYALKDGDLEPRPRDISGRVVTAAAADWNNYTHMAITDKGVVYCVAQGARRASTVLRIDLNTAGGSVSAVRHSRDPSSLEQYDITVGRRLAFTMEGLDVYGVYYPPYNRAYEGRPGTLPPVVVMGHSGPTLPTSESLDLKKQFLTSRGFAVFDVAYRGSSGAGRRLRSALYYKWGLADRDDLIAGAQLLCDRGLADAKRVCVWGSSATGFTALACALAAPSVFAAAVSIYGVADLEGLLKDTHKFEKGYNEHLVGRLPEGLEEFRKRSPARHVNGMRTPVVFLHGMEDTVVPVQQSIDMYKALMNRGVTTGMMLFEGEGHGFRSASTVKESTEAAYYFMCRVLGMEPSVESKLEIVNLKPHKAHQ</sequence>
<gene>
    <name evidence="2" type="ORF">PFISCL1PPCAC_12361</name>
</gene>
<reference evidence="2" key="1">
    <citation type="submission" date="2023-10" db="EMBL/GenBank/DDBJ databases">
        <title>Genome assembly of Pristionchus species.</title>
        <authorList>
            <person name="Yoshida K."/>
            <person name="Sommer R.J."/>
        </authorList>
    </citation>
    <scope>NUCLEOTIDE SEQUENCE</scope>
    <source>
        <strain evidence="2">RS5133</strain>
    </source>
</reference>
<dbReference type="InterPro" id="IPR001375">
    <property type="entry name" value="Peptidase_S9_cat"/>
</dbReference>
<comment type="caution">
    <text evidence="2">The sequence shown here is derived from an EMBL/GenBank/DDBJ whole genome shotgun (WGS) entry which is preliminary data.</text>
</comment>
<organism evidence="2 3">
    <name type="scientific">Pristionchus fissidentatus</name>
    <dbReference type="NCBI Taxonomy" id="1538716"/>
    <lineage>
        <taxon>Eukaryota</taxon>
        <taxon>Metazoa</taxon>
        <taxon>Ecdysozoa</taxon>
        <taxon>Nematoda</taxon>
        <taxon>Chromadorea</taxon>
        <taxon>Rhabditida</taxon>
        <taxon>Rhabditina</taxon>
        <taxon>Diplogasteromorpha</taxon>
        <taxon>Diplogasteroidea</taxon>
        <taxon>Neodiplogasteridae</taxon>
        <taxon>Pristionchus</taxon>
    </lineage>
</organism>
<dbReference type="InterPro" id="IPR050585">
    <property type="entry name" value="Xaa-Pro_dipeptidyl-ppase/CocE"/>
</dbReference>
<dbReference type="GO" id="GO:0006508">
    <property type="term" value="P:proteolysis"/>
    <property type="evidence" value="ECO:0007669"/>
    <property type="project" value="InterPro"/>
</dbReference>
<protein>
    <recommendedName>
        <fullName evidence="1">Peptidase S9 prolyl oligopeptidase catalytic domain-containing protein</fullName>
    </recommendedName>
</protein>
<dbReference type="Gene3D" id="3.40.50.1820">
    <property type="entry name" value="alpha/beta hydrolase"/>
    <property type="match status" value="1"/>
</dbReference>
<keyword evidence="3" id="KW-1185">Reference proteome</keyword>
<evidence type="ECO:0000259" key="1">
    <source>
        <dbReference type="Pfam" id="PF00326"/>
    </source>
</evidence>
<dbReference type="SUPFAM" id="SSF82171">
    <property type="entry name" value="DPP6 N-terminal domain-like"/>
    <property type="match status" value="1"/>
</dbReference>
<dbReference type="PANTHER" id="PTHR43056:SF5">
    <property type="entry name" value="PEPTIDASE S9 PROLYL OLIGOPEPTIDASE CATALYTIC DOMAIN-CONTAINING PROTEIN"/>
    <property type="match status" value="1"/>
</dbReference>
<dbReference type="SUPFAM" id="SSF53474">
    <property type="entry name" value="alpha/beta-Hydrolases"/>
    <property type="match status" value="1"/>
</dbReference>
<dbReference type="EMBL" id="BTSY01000003">
    <property type="protein sequence ID" value="GMT21064.1"/>
    <property type="molecule type" value="Genomic_DNA"/>
</dbReference>
<dbReference type="Pfam" id="PF00326">
    <property type="entry name" value="Peptidase_S9"/>
    <property type="match status" value="1"/>
</dbReference>
<dbReference type="GO" id="GO:0008236">
    <property type="term" value="F:serine-type peptidase activity"/>
    <property type="evidence" value="ECO:0007669"/>
    <property type="project" value="InterPro"/>
</dbReference>
<proteinExistence type="predicted"/>